<organism evidence="13 14">
    <name type="scientific">Pristionchus fissidentatus</name>
    <dbReference type="NCBI Taxonomy" id="1538716"/>
    <lineage>
        <taxon>Eukaryota</taxon>
        <taxon>Metazoa</taxon>
        <taxon>Ecdysozoa</taxon>
        <taxon>Nematoda</taxon>
        <taxon>Chromadorea</taxon>
        <taxon>Rhabditida</taxon>
        <taxon>Rhabditina</taxon>
        <taxon>Diplogasteromorpha</taxon>
        <taxon>Diplogasteroidea</taxon>
        <taxon>Neodiplogasteridae</taxon>
        <taxon>Pristionchus</taxon>
    </lineage>
</organism>
<dbReference type="GO" id="GO:0051321">
    <property type="term" value="P:meiotic cell cycle"/>
    <property type="evidence" value="ECO:0007669"/>
    <property type="project" value="TreeGrafter"/>
</dbReference>
<proteinExistence type="predicted"/>
<dbReference type="PANTHER" id="PTHR11042">
    <property type="entry name" value="EUKARYOTIC TRANSLATION INITIATION FACTOR 2-ALPHA KINASE EIF2-ALPHA KINASE -RELATED"/>
    <property type="match status" value="1"/>
</dbReference>
<evidence type="ECO:0000256" key="10">
    <source>
        <dbReference type="ARBA" id="ARBA00047899"/>
    </source>
</evidence>
<keyword evidence="2" id="KW-0723">Serine/threonine-protein kinase</keyword>
<gene>
    <name evidence="13" type="ORF">PFISCL1PPCAC_3558</name>
</gene>
<dbReference type="PROSITE" id="PS50011">
    <property type="entry name" value="PROTEIN_KINASE_DOM"/>
    <property type="match status" value="1"/>
</dbReference>
<dbReference type="Gene3D" id="1.10.510.10">
    <property type="entry name" value="Transferase(Phosphotransferase) domain 1"/>
    <property type="match status" value="1"/>
</dbReference>
<keyword evidence="8" id="KW-0460">Magnesium</keyword>
<dbReference type="GO" id="GO:0046872">
    <property type="term" value="F:metal ion binding"/>
    <property type="evidence" value="ECO:0007669"/>
    <property type="project" value="UniProtKB-KW"/>
</dbReference>
<evidence type="ECO:0000256" key="5">
    <source>
        <dbReference type="ARBA" id="ARBA00022741"/>
    </source>
</evidence>
<evidence type="ECO:0000256" key="4">
    <source>
        <dbReference type="ARBA" id="ARBA00022723"/>
    </source>
</evidence>
<dbReference type="InterPro" id="IPR011009">
    <property type="entry name" value="Kinase-like_dom_sf"/>
</dbReference>
<evidence type="ECO:0000256" key="11">
    <source>
        <dbReference type="ARBA" id="ARBA00048679"/>
    </source>
</evidence>
<name>A0AAV5V0H5_9BILA</name>
<evidence type="ECO:0000256" key="8">
    <source>
        <dbReference type="ARBA" id="ARBA00022842"/>
    </source>
</evidence>
<evidence type="ECO:0000313" key="13">
    <source>
        <dbReference type="EMBL" id="GMT12261.1"/>
    </source>
</evidence>
<evidence type="ECO:0000256" key="7">
    <source>
        <dbReference type="ARBA" id="ARBA00022840"/>
    </source>
</evidence>
<dbReference type="AlphaFoldDB" id="A0AAV5V0H5"/>
<protein>
    <recommendedName>
        <fullName evidence="1">non-specific serine/threonine protein kinase</fullName>
        <ecNumber evidence="1">2.7.11.1</ecNumber>
    </recommendedName>
</protein>
<evidence type="ECO:0000259" key="12">
    <source>
        <dbReference type="PROSITE" id="PS50011"/>
    </source>
</evidence>
<dbReference type="EC" id="2.7.11.1" evidence="1"/>
<keyword evidence="9" id="KW-0131">Cell cycle</keyword>
<feature type="non-terminal residue" evidence="13">
    <location>
        <position position="1"/>
    </location>
</feature>
<keyword evidence="5" id="KW-0547">Nucleotide-binding</keyword>
<evidence type="ECO:0000256" key="2">
    <source>
        <dbReference type="ARBA" id="ARBA00022527"/>
    </source>
</evidence>
<reference evidence="13" key="1">
    <citation type="submission" date="2023-10" db="EMBL/GenBank/DDBJ databases">
        <title>Genome assembly of Pristionchus species.</title>
        <authorList>
            <person name="Yoshida K."/>
            <person name="Sommer R.J."/>
        </authorList>
    </citation>
    <scope>NUCLEOTIDE SEQUENCE</scope>
    <source>
        <strain evidence="13">RS5133</strain>
    </source>
</reference>
<evidence type="ECO:0000256" key="1">
    <source>
        <dbReference type="ARBA" id="ARBA00012513"/>
    </source>
</evidence>
<comment type="caution">
    <text evidence="13">The sequence shown here is derived from an EMBL/GenBank/DDBJ whole genome shotgun (WGS) entry which is preliminary data.</text>
</comment>
<dbReference type="Pfam" id="PF00069">
    <property type="entry name" value="Pkinase"/>
    <property type="match status" value="1"/>
</dbReference>
<evidence type="ECO:0000313" key="14">
    <source>
        <dbReference type="Proteomes" id="UP001432322"/>
    </source>
</evidence>
<dbReference type="GO" id="GO:0110031">
    <property type="term" value="P:negative regulation of G2/MI transition of meiotic cell cycle"/>
    <property type="evidence" value="ECO:0007669"/>
    <property type="project" value="TreeGrafter"/>
</dbReference>
<keyword evidence="7" id="KW-0067">ATP-binding</keyword>
<dbReference type="GO" id="GO:0005524">
    <property type="term" value="F:ATP binding"/>
    <property type="evidence" value="ECO:0007669"/>
    <property type="project" value="UniProtKB-KW"/>
</dbReference>
<dbReference type="SMART" id="SM00220">
    <property type="entry name" value="S_TKc"/>
    <property type="match status" value="1"/>
</dbReference>
<evidence type="ECO:0000256" key="3">
    <source>
        <dbReference type="ARBA" id="ARBA00022679"/>
    </source>
</evidence>
<dbReference type="Proteomes" id="UP001432322">
    <property type="component" value="Unassembled WGS sequence"/>
</dbReference>
<feature type="domain" description="Protein kinase" evidence="12">
    <location>
        <begin position="1"/>
        <end position="180"/>
    </location>
</feature>
<dbReference type="PANTHER" id="PTHR11042:SF183">
    <property type="entry name" value="MEMBRANE-ASSOCIATED TYROSINE- AND THREONINE-SPECIFIC CDC2-INHIBITORY KINASE"/>
    <property type="match status" value="1"/>
</dbReference>
<dbReference type="SUPFAM" id="SSF56112">
    <property type="entry name" value="Protein kinase-like (PK-like)"/>
    <property type="match status" value="1"/>
</dbReference>
<comment type="catalytic activity">
    <reaction evidence="11">
        <text>L-seryl-[protein] + ATP = O-phospho-L-seryl-[protein] + ADP + H(+)</text>
        <dbReference type="Rhea" id="RHEA:17989"/>
        <dbReference type="Rhea" id="RHEA-COMP:9863"/>
        <dbReference type="Rhea" id="RHEA-COMP:11604"/>
        <dbReference type="ChEBI" id="CHEBI:15378"/>
        <dbReference type="ChEBI" id="CHEBI:29999"/>
        <dbReference type="ChEBI" id="CHEBI:30616"/>
        <dbReference type="ChEBI" id="CHEBI:83421"/>
        <dbReference type="ChEBI" id="CHEBI:456216"/>
        <dbReference type="EC" id="2.7.11.1"/>
    </reaction>
</comment>
<feature type="non-terminal residue" evidence="13">
    <location>
        <position position="180"/>
    </location>
</feature>
<keyword evidence="4" id="KW-0479">Metal-binding</keyword>
<comment type="catalytic activity">
    <reaction evidence="10">
        <text>L-threonyl-[protein] + ATP = O-phospho-L-threonyl-[protein] + ADP + H(+)</text>
        <dbReference type="Rhea" id="RHEA:46608"/>
        <dbReference type="Rhea" id="RHEA-COMP:11060"/>
        <dbReference type="Rhea" id="RHEA-COMP:11605"/>
        <dbReference type="ChEBI" id="CHEBI:15378"/>
        <dbReference type="ChEBI" id="CHEBI:30013"/>
        <dbReference type="ChEBI" id="CHEBI:30616"/>
        <dbReference type="ChEBI" id="CHEBI:61977"/>
        <dbReference type="ChEBI" id="CHEBI:456216"/>
        <dbReference type="EC" id="2.7.11.1"/>
    </reaction>
</comment>
<accession>A0AAV5V0H5</accession>
<keyword evidence="6" id="KW-0418">Kinase</keyword>
<dbReference type="GO" id="GO:0005634">
    <property type="term" value="C:nucleus"/>
    <property type="evidence" value="ECO:0007669"/>
    <property type="project" value="TreeGrafter"/>
</dbReference>
<sequence>QVRAVRCKRTNELFALKKFEVEPLQERSGLNYNKLHLEEVRAHKSIEFHPNIVQFFQSWKEDRNLYILMELCDNSLAGFWEERIRLEQEELKRATADTLRALQHLHSSNLAHLDIKPANILRMVNGLFKLADFSVTLRLDKKNLSSSEFGTGIYVAPELLQHVFTASADIYSLGLTIAEV</sequence>
<dbReference type="GO" id="GO:0005737">
    <property type="term" value="C:cytoplasm"/>
    <property type="evidence" value="ECO:0007669"/>
    <property type="project" value="TreeGrafter"/>
</dbReference>
<keyword evidence="14" id="KW-1185">Reference proteome</keyword>
<evidence type="ECO:0000256" key="9">
    <source>
        <dbReference type="ARBA" id="ARBA00023306"/>
    </source>
</evidence>
<dbReference type="InterPro" id="IPR050339">
    <property type="entry name" value="CC_SR_Kinase"/>
</dbReference>
<dbReference type="EMBL" id="BTSY01000001">
    <property type="protein sequence ID" value="GMT12261.1"/>
    <property type="molecule type" value="Genomic_DNA"/>
</dbReference>
<keyword evidence="3" id="KW-0808">Transferase</keyword>
<evidence type="ECO:0000256" key="6">
    <source>
        <dbReference type="ARBA" id="ARBA00022777"/>
    </source>
</evidence>
<dbReference type="GO" id="GO:0004674">
    <property type="term" value="F:protein serine/threonine kinase activity"/>
    <property type="evidence" value="ECO:0007669"/>
    <property type="project" value="UniProtKB-KW"/>
</dbReference>
<dbReference type="InterPro" id="IPR000719">
    <property type="entry name" value="Prot_kinase_dom"/>
</dbReference>